<keyword evidence="3" id="KW-1185">Reference proteome</keyword>
<feature type="compositionally biased region" description="Basic and acidic residues" evidence="1">
    <location>
        <begin position="122"/>
        <end position="167"/>
    </location>
</feature>
<sequence>MIEEDPSSLVRLHITPFTPALVQTYLSKDVQDIATDLSFHSVQTFPEKSYGYVTLPVLEARKMKKKLNGSILKGTKVSIEDARPSKRKIDDEDVIEEEVEPKKARKEKKKKKVKGQENDIILDGHELEEGRKVKRGWTEPHASHKEKKETRSKEEKKEKGSKEDKKEKKERKEKRQAEKSKYTKEPELLFKTILPPGKVKKDKSDREKKKSKGSSKEVVVHEFEHTKKQATFLKQSKIDTKGTHNFVEGTGWVDEDDNVVEEVKSKPRKTAKVKHQPVQEPEIITTKLTKEKKPKKPKSPSPAPISDDSSSIISSDSSDDSSSSDSDAEKDEQDEPSSQKPTPRLKPTMTLDLPKTPHPLETLFKRTPNTTKPQPLDTFSFFGANDDDDVDEDMNDFDPESSGFGPQTPFTQHVEARQELRSGAPTPDTAAANRRFSFSRGVVGMDMLEEDEEEEPADALMQDAYEEGAEEFYAGDDYPAGNAKDDGDSAFAKWFWEKRGDNNRAWKRRRREALKEKRQRENKRISRRIV</sequence>
<proteinExistence type="predicted"/>
<organism evidence="2 3">
    <name type="scientific">Microthyrium microscopicum</name>
    <dbReference type="NCBI Taxonomy" id="703497"/>
    <lineage>
        <taxon>Eukaryota</taxon>
        <taxon>Fungi</taxon>
        <taxon>Dikarya</taxon>
        <taxon>Ascomycota</taxon>
        <taxon>Pezizomycotina</taxon>
        <taxon>Dothideomycetes</taxon>
        <taxon>Dothideomycetes incertae sedis</taxon>
        <taxon>Microthyriales</taxon>
        <taxon>Microthyriaceae</taxon>
        <taxon>Microthyrium</taxon>
    </lineage>
</organism>
<protein>
    <submittedName>
        <fullName evidence="2">Uncharacterized protein</fullName>
    </submittedName>
</protein>
<evidence type="ECO:0000256" key="1">
    <source>
        <dbReference type="SAM" id="MobiDB-lite"/>
    </source>
</evidence>
<feature type="compositionally biased region" description="Basic residues" evidence="1">
    <location>
        <begin position="266"/>
        <end position="275"/>
    </location>
</feature>
<feature type="compositionally biased region" description="Acidic residues" evidence="1">
    <location>
        <begin position="385"/>
        <end position="399"/>
    </location>
</feature>
<accession>A0A6A6TV98</accession>
<feature type="compositionally biased region" description="Basic and acidic residues" evidence="1">
    <location>
        <begin position="173"/>
        <end position="188"/>
    </location>
</feature>
<dbReference type="Proteomes" id="UP000799302">
    <property type="component" value="Unassembled WGS sequence"/>
</dbReference>
<name>A0A6A6TV98_9PEZI</name>
<evidence type="ECO:0000313" key="3">
    <source>
        <dbReference type="Proteomes" id="UP000799302"/>
    </source>
</evidence>
<feature type="compositionally biased region" description="Acidic residues" evidence="1">
    <location>
        <begin position="326"/>
        <end position="335"/>
    </location>
</feature>
<feature type="compositionally biased region" description="Basic and acidic residues" evidence="1">
    <location>
        <begin position="202"/>
        <end position="222"/>
    </location>
</feature>
<reference evidence="2" key="1">
    <citation type="journal article" date="2020" name="Stud. Mycol.">
        <title>101 Dothideomycetes genomes: a test case for predicting lifestyles and emergence of pathogens.</title>
        <authorList>
            <person name="Haridas S."/>
            <person name="Albert R."/>
            <person name="Binder M."/>
            <person name="Bloem J."/>
            <person name="Labutti K."/>
            <person name="Salamov A."/>
            <person name="Andreopoulos B."/>
            <person name="Baker S."/>
            <person name="Barry K."/>
            <person name="Bills G."/>
            <person name="Bluhm B."/>
            <person name="Cannon C."/>
            <person name="Castanera R."/>
            <person name="Culley D."/>
            <person name="Daum C."/>
            <person name="Ezra D."/>
            <person name="Gonzalez J."/>
            <person name="Henrissat B."/>
            <person name="Kuo A."/>
            <person name="Liang C."/>
            <person name="Lipzen A."/>
            <person name="Lutzoni F."/>
            <person name="Magnuson J."/>
            <person name="Mondo S."/>
            <person name="Nolan M."/>
            <person name="Ohm R."/>
            <person name="Pangilinan J."/>
            <person name="Park H.-J."/>
            <person name="Ramirez L."/>
            <person name="Alfaro M."/>
            <person name="Sun H."/>
            <person name="Tritt A."/>
            <person name="Yoshinaga Y."/>
            <person name="Zwiers L.-H."/>
            <person name="Turgeon B."/>
            <person name="Goodwin S."/>
            <person name="Spatafora J."/>
            <person name="Crous P."/>
            <person name="Grigoriev I."/>
        </authorList>
    </citation>
    <scope>NUCLEOTIDE SEQUENCE</scope>
    <source>
        <strain evidence="2">CBS 115976</strain>
    </source>
</reference>
<feature type="region of interest" description="Disordered" evidence="1">
    <location>
        <begin position="98"/>
        <end position="117"/>
    </location>
</feature>
<feature type="region of interest" description="Disordered" evidence="1">
    <location>
        <begin position="240"/>
        <end position="435"/>
    </location>
</feature>
<feature type="compositionally biased region" description="Low complexity" evidence="1">
    <location>
        <begin position="304"/>
        <end position="325"/>
    </location>
</feature>
<dbReference type="OrthoDB" id="3595585at2759"/>
<feature type="region of interest" description="Disordered" evidence="1">
    <location>
        <begin position="122"/>
        <end position="222"/>
    </location>
</feature>
<dbReference type="AlphaFoldDB" id="A0A6A6TV98"/>
<evidence type="ECO:0000313" key="2">
    <source>
        <dbReference type="EMBL" id="KAF2663999.1"/>
    </source>
</evidence>
<feature type="compositionally biased region" description="Basic and acidic residues" evidence="1">
    <location>
        <begin position="513"/>
        <end position="524"/>
    </location>
</feature>
<feature type="region of interest" description="Disordered" evidence="1">
    <location>
        <begin position="506"/>
        <end position="530"/>
    </location>
</feature>
<feature type="compositionally biased region" description="Basic residues" evidence="1">
    <location>
        <begin position="103"/>
        <end position="113"/>
    </location>
</feature>
<dbReference type="EMBL" id="MU004244">
    <property type="protein sequence ID" value="KAF2663999.1"/>
    <property type="molecule type" value="Genomic_DNA"/>
</dbReference>
<gene>
    <name evidence="2" type="ORF">BT63DRAFT_430243</name>
</gene>